<evidence type="ECO:0000256" key="3">
    <source>
        <dbReference type="ARBA" id="ARBA00022741"/>
    </source>
</evidence>
<keyword evidence="8" id="KW-1185">Reference proteome</keyword>
<sequence length="249" mass="27472">MLLDVENVKKMYKTKGNETTALQNIDFAVNEGEYVAIMGESGSGKSTLLNIIATFDKATEGKVTLAGQDLTTIKSKEIAQFRREKLGFIFQDFNLLDTFSNKDNILLPLVLSNVPVGEMEKLLEEIAQPLGIANLLDKFPYEISGGQRQRVAIARAIITQPNLLLADEPTGALDSKSSEQILDIFKQIHQSGNTILMVTHSIPAAASAGRVLFIKDGVVYHELYRGEANDQEMRERIAQSLTMLTNRGV</sequence>
<dbReference type="InterPro" id="IPR017911">
    <property type="entry name" value="MacB-like_ATP-bd"/>
</dbReference>
<keyword evidence="2" id="KW-0813">Transport</keyword>
<gene>
    <name evidence="7" type="ORF">CJ191_01815</name>
</gene>
<reference evidence="7 8" key="1">
    <citation type="submission" date="2017-09" db="EMBL/GenBank/DDBJ databases">
        <title>Bacterial strain isolated from the female urinary microbiota.</title>
        <authorList>
            <person name="Thomas-White K."/>
            <person name="Kumar N."/>
            <person name="Forster S."/>
            <person name="Putonti C."/>
            <person name="Lawley T."/>
            <person name="Wolfe A.J."/>
        </authorList>
    </citation>
    <scope>NUCLEOTIDE SEQUENCE [LARGE SCALE GENOMIC DNA]</scope>
    <source>
        <strain evidence="7 8">UMB0240</strain>
    </source>
</reference>
<dbReference type="SUPFAM" id="SSF52540">
    <property type="entry name" value="P-loop containing nucleoside triphosphate hydrolases"/>
    <property type="match status" value="1"/>
</dbReference>
<dbReference type="GO" id="GO:0005524">
    <property type="term" value="F:ATP binding"/>
    <property type="evidence" value="ECO:0007669"/>
    <property type="project" value="UniProtKB-KW"/>
</dbReference>
<dbReference type="SMART" id="SM00382">
    <property type="entry name" value="AAA"/>
    <property type="match status" value="1"/>
</dbReference>
<evidence type="ECO:0000256" key="4">
    <source>
        <dbReference type="ARBA" id="ARBA00022840"/>
    </source>
</evidence>
<dbReference type="GO" id="GO:0022857">
    <property type="term" value="F:transmembrane transporter activity"/>
    <property type="evidence" value="ECO:0007669"/>
    <property type="project" value="UniProtKB-ARBA"/>
</dbReference>
<dbReference type="RefSeq" id="WP_102198805.1">
    <property type="nucleotide sequence ID" value="NZ_PNHQ01000003.1"/>
</dbReference>
<dbReference type="OrthoDB" id="9791546at2"/>
<dbReference type="InterPro" id="IPR027417">
    <property type="entry name" value="P-loop_NTPase"/>
</dbReference>
<dbReference type="InterPro" id="IPR017871">
    <property type="entry name" value="ABC_transporter-like_CS"/>
</dbReference>
<accession>A0A2N6UFI6</accession>
<feature type="domain" description="ABC transporter" evidence="6">
    <location>
        <begin position="3"/>
        <end position="241"/>
    </location>
</feature>
<keyword evidence="3" id="KW-0547">Nucleotide-binding</keyword>
<evidence type="ECO:0000256" key="2">
    <source>
        <dbReference type="ARBA" id="ARBA00022448"/>
    </source>
</evidence>
<dbReference type="EMBL" id="PNHQ01000003">
    <property type="protein sequence ID" value="PMC80320.1"/>
    <property type="molecule type" value="Genomic_DNA"/>
</dbReference>
<dbReference type="PANTHER" id="PTHR42798">
    <property type="entry name" value="LIPOPROTEIN-RELEASING SYSTEM ATP-BINDING PROTEIN LOLD"/>
    <property type="match status" value="1"/>
</dbReference>
<evidence type="ECO:0000256" key="5">
    <source>
        <dbReference type="ARBA" id="ARBA00022970"/>
    </source>
</evidence>
<dbReference type="CDD" id="cd03255">
    <property type="entry name" value="ABC_MJ0796_LolCDE_FtsE"/>
    <property type="match status" value="1"/>
</dbReference>
<evidence type="ECO:0000259" key="6">
    <source>
        <dbReference type="PROSITE" id="PS50893"/>
    </source>
</evidence>
<dbReference type="AlphaFoldDB" id="A0A2N6UFI6"/>
<dbReference type="PROSITE" id="PS00211">
    <property type="entry name" value="ABC_TRANSPORTER_1"/>
    <property type="match status" value="1"/>
</dbReference>
<comment type="similarity">
    <text evidence="1">Belongs to the ABC transporter superfamily.</text>
</comment>
<organism evidence="7 8">
    <name type="scientific">Aerococcus viridans</name>
    <dbReference type="NCBI Taxonomy" id="1377"/>
    <lineage>
        <taxon>Bacteria</taxon>
        <taxon>Bacillati</taxon>
        <taxon>Bacillota</taxon>
        <taxon>Bacilli</taxon>
        <taxon>Lactobacillales</taxon>
        <taxon>Aerococcaceae</taxon>
        <taxon>Aerococcus</taxon>
    </lineage>
</organism>
<dbReference type="Pfam" id="PF00005">
    <property type="entry name" value="ABC_tran"/>
    <property type="match status" value="1"/>
</dbReference>
<proteinExistence type="inferred from homology"/>
<dbReference type="PROSITE" id="PS50893">
    <property type="entry name" value="ABC_TRANSPORTER_2"/>
    <property type="match status" value="1"/>
</dbReference>
<evidence type="ECO:0000256" key="1">
    <source>
        <dbReference type="ARBA" id="ARBA00005417"/>
    </source>
</evidence>
<evidence type="ECO:0000313" key="7">
    <source>
        <dbReference type="EMBL" id="PMC80320.1"/>
    </source>
</evidence>
<dbReference type="Gene3D" id="3.40.50.300">
    <property type="entry name" value="P-loop containing nucleotide triphosphate hydrolases"/>
    <property type="match status" value="1"/>
</dbReference>
<dbReference type="Proteomes" id="UP000235701">
    <property type="component" value="Unassembled WGS sequence"/>
</dbReference>
<keyword evidence="4 7" id="KW-0067">ATP-binding</keyword>
<dbReference type="FunFam" id="3.40.50.300:FF:000032">
    <property type="entry name" value="Export ABC transporter ATP-binding protein"/>
    <property type="match status" value="1"/>
</dbReference>
<dbReference type="PANTHER" id="PTHR42798:SF7">
    <property type="entry name" value="ALPHA-D-RIBOSE 1-METHYLPHOSPHONATE 5-TRIPHOSPHATE SYNTHASE SUBUNIT PHNL"/>
    <property type="match status" value="1"/>
</dbReference>
<dbReference type="InterPro" id="IPR003593">
    <property type="entry name" value="AAA+_ATPase"/>
</dbReference>
<protein>
    <submittedName>
        <fullName evidence="7">ABC transporter ATP-binding protein</fullName>
    </submittedName>
</protein>
<dbReference type="GO" id="GO:0098796">
    <property type="term" value="C:membrane protein complex"/>
    <property type="evidence" value="ECO:0007669"/>
    <property type="project" value="UniProtKB-ARBA"/>
</dbReference>
<name>A0A2N6UFI6_9LACT</name>
<keyword evidence="5" id="KW-0029">Amino-acid transport</keyword>
<dbReference type="GO" id="GO:0006865">
    <property type="term" value="P:amino acid transport"/>
    <property type="evidence" value="ECO:0007669"/>
    <property type="project" value="UniProtKB-KW"/>
</dbReference>
<dbReference type="GO" id="GO:0016887">
    <property type="term" value="F:ATP hydrolysis activity"/>
    <property type="evidence" value="ECO:0007669"/>
    <property type="project" value="InterPro"/>
</dbReference>
<dbReference type="InterPro" id="IPR003439">
    <property type="entry name" value="ABC_transporter-like_ATP-bd"/>
</dbReference>
<comment type="caution">
    <text evidence="7">The sequence shown here is derived from an EMBL/GenBank/DDBJ whole genome shotgun (WGS) entry which is preliminary data.</text>
</comment>
<evidence type="ECO:0000313" key="8">
    <source>
        <dbReference type="Proteomes" id="UP000235701"/>
    </source>
</evidence>